<keyword evidence="1" id="KW-0175">Coiled coil</keyword>
<dbReference type="EMBL" id="KN840466">
    <property type="protein sequence ID" value="KIP09464.1"/>
    <property type="molecule type" value="Genomic_DNA"/>
</dbReference>
<accession>A0A0C3NVP5</accession>
<dbReference type="SUPFAM" id="SSF144284">
    <property type="entry name" value="Sec2 N-terminal region"/>
    <property type="match status" value="1"/>
</dbReference>
<dbReference type="Proteomes" id="UP000053257">
    <property type="component" value="Unassembled WGS sequence"/>
</dbReference>
<dbReference type="GO" id="GO:0070319">
    <property type="term" value="C:Golgi to plasma membrane transport vesicle"/>
    <property type="evidence" value="ECO:0007669"/>
    <property type="project" value="TreeGrafter"/>
</dbReference>
<dbReference type="InterPro" id="IPR009449">
    <property type="entry name" value="Sec2_N"/>
</dbReference>
<evidence type="ECO:0000313" key="5">
    <source>
        <dbReference type="Proteomes" id="UP000053257"/>
    </source>
</evidence>
<evidence type="ECO:0000256" key="1">
    <source>
        <dbReference type="ARBA" id="ARBA00023054"/>
    </source>
</evidence>
<protein>
    <recommendedName>
        <fullName evidence="3">GDP/GTP exchange factor Sec2 N-terminal domain-containing protein</fullName>
    </recommendedName>
</protein>
<dbReference type="GO" id="GO:0051286">
    <property type="term" value="C:cell tip"/>
    <property type="evidence" value="ECO:0007669"/>
    <property type="project" value="TreeGrafter"/>
</dbReference>
<dbReference type="Gene3D" id="6.10.140.910">
    <property type="match status" value="1"/>
</dbReference>
<feature type="region of interest" description="Disordered" evidence="2">
    <location>
        <begin position="1"/>
        <end position="22"/>
    </location>
</feature>
<name>A0A0C3NVP5_PHLG1</name>
<feature type="compositionally biased region" description="Low complexity" evidence="2">
    <location>
        <begin position="322"/>
        <end position="345"/>
    </location>
</feature>
<dbReference type="GO" id="GO:0006887">
    <property type="term" value="P:exocytosis"/>
    <property type="evidence" value="ECO:0007669"/>
    <property type="project" value="TreeGrafter"/>
</dbReference>
<feature type="compositionally biased region" description="Low complexity" evidence="2">
    <location>
        <begin position="407"/>
        <end position="418"/>
    </location>
</feature>
<keyword evidence="5" id="KW-1185">Reference proteome</keyword>
<dbReference type="InterPro" id="IPR040351">
    <property type="entry name" value="RAB3IL/RAB3IP/Sec2"/>
</dbReference>
<dbReference type="OrthoDB" id="5560525at2759"/>
<feature type="region of interest" description="Disordered" evidence="2">
    <location>
        <begin position="105"/>
        <end position="137"/>
    </location>
</feature>
<gene>
    <name evidence="4" type="ORF">PHLGIDRAFT_34470</name>
</gene>
<dbReference type="GO" id="GO:0005085">
    <property type="term" value="F:guanyl-nucleotide exchange factor activity"/>
    <property type="evidence" value="ECO:0007669"/>
    <property type="project" value="InterPro"/>
</dbReference>
<dbReference type="Pfam" id="PF06428">
    <property type="entry name" value="Sec2p"/>
    <property type="match status" value="1"/>
</dbReference>
<dbReference type="PANTHER" id="PTHR14430:SF4">
    <property type="entry name" value="GDP_GTP EXCHANGE FACTOR SEC2 N-TERMINAL DOMAIN-CONTAINING PROTEIN"/>
    <property type="match status" value="1"/>
</dbReference>
<feature type="compositionally biased region" description="Polar residues" evidence="2">
    <location>
        <begin position="9"/>
        <end position="19"/>
    </location>
</feature>
<proteinExistence type="predicted"/>
<feature type="compositionally biased region" description="Low complexity" evidence="2">
    <location>
        <begin position="448"/>
        <end position="460"/>
    </location>
</feature>
<feature type="compositionally biased region" description="Acidic residues" evidence="2">
    <location>
        <begin position="379"/>
        <end position="396"/>
    </location>
</feature>
<feature type="region of interest" description="Disordered" evidence="2">
    <location>
        <begin position="293"/>
        <end position="460"/>
    </location>
</feature>
<evidence type="ECO:0000259" key="3">
    <source>
        <dbReference type="Pfam" id="PF06428"/>
    </source>
</evidence>
<dbReference type="AlphaFoldDB" id="A0A0C3NVP5"/>
<dbReference type="STRING" id="745531.A0A0C3NVP5"/>
<dbReference type="HOGENOM" id="CLU_040679_2_0_1"/>
<feature type="domain" description="GDP/GTP exchange factor Sec2 N-terminal" evidence="3">
    <location>
        <begin position="208"/>
        <end position="285"/>
    </location>
</feature>
<sequence length="460" mass="49614">MFAMPPQPNHRSSLPQRTVSRAAANAATFSQIEEELRDVKRVQSQGQEEDLRMALSQTIGRVEELSSLLKEAYKVQADLQTELTLAKSNLQLALANNEMLEDALKRDGPGHAKDVGWRRSSAKEQRERELAADSRRQSTDSVASFDVIAPSPVLQSPLPSAAEGRFFKFRFGNTSMAGVASPRLGNMSPNPNGSLQSSHLTSASLPSLVPARDVDKELEDLNTTLEQERKSLKAAQEAKEQLEAELESLSQALFEEANKMVAAERMKLAETEEELKEAVAEKEALRSALKLVEHQRKEAESRSASPMPGHMFHTSHSHKRSSSSAIAIKSLPSSQPSSAPSSPRSAVRVLSEPPSRAPVPPRLDLPEVGLASSEKETPLPEEDDTEATPPDQDSEVDSSSLAPPKVPSTVSSSSSSSPTPSPGHFGFASSKPVSYFDTEESPWADACSASSTPAPTTAAF</sequence>
<reference evidence="4 5" key="1">
    <citation type="journal article" date="2014" name="PLoS Genet.">
        <title>Analysis of the Phlebiopsis gigantea genome, transcriptome and secretome provides insight into its pioneer colonization strategies of wood.</title>
        <authorList>
            <person name="Hori C."/>
            <person name="Ishida T."/>
            <person name="Igarashi K."/>
            <person name="Samejima M."/>
            <person name="Suzuki H."/>
            <person name="Master E."/>
            <person name="Ferreira P."/>
            <person name="Ruiz-Duenas F.J."/>
            <person name="Held B."/>
            <person name="Canessa P."/>
            <person name="Larrondo L.F."/>
            <person name="Schmoll M."/>
            <person name="Druzhinina I.S."/>
            <person name="Kubicek C.P."/>
            <person name="Gaskell J.A."/>
            <person name="Kersten P."/>
            <person name="St John F."/>
            <person name="Glasner J."/>
            <person name="Sabat G."/>
            <person name="Splinter BonDurant S."/>
            <person name="Syed K."/>
            <person name="Yadav J."/>
            <person name="Mgbeahuruike A.C."/>
            <person name="Kovalchuk A."/>
            <person name="Asiegbu F.O."/>
            <person name="Lackner G."/>
            <person name="Hoffmeister D."/>
            <person name="Rencoret J."/>
            <person name="Gutierrez A."/>
            <person name="Sun H."/>
            <person name="Lindquist E."/>
            <person name="Barry K."/>
            <person name="Riley R."/>
            <person name="Grigoriev I.V."/>
            <person name="Henrissat B."/>
            <person name="Kues U."/>
            <person name="Berka R.M."/>
            <person name="Martinez A.T."/>
            <person name="Covert S.F."/>
            <person name="Blanchette R.A."/>
            <person name="Cullen D."/>
        </authorList>
    </citation>
    <scope>NUCLEOTIDE SEQUENCE [LARGE SCALE GENOMIC DNA]</scope>
    <source>
        <strain evidence="4 5">11061_1 CR5-6</strain>
    </source>
</reference>
<dbReference type="PANTHER" id="PTHR14430">
    <property type="entry name" value="RABIN3-RELATED"/>
    <property type="match status" value="1"/>
</dbReference>
<organism evidence="4 5">
    <name type="scientific">Phlebiopsis gigantea (strain 11061_1 CR5-6)</name>
    <name type="common">White-rot fungus</name>
    <name type="synonym">Peniophora gigantea</name>
    <dbReference type="NCBI Taxonomy" id="745531"/>
    <lineage>
        <taxon>Eukaryota</taxon>
        <taxon>Fungi</taxon>
        <taxon>Dikarya</taxon>
        <taxon>Basidiomycota</taxon>
        <taxon>Agaricomycotina</taxon>
        <taxon>Agaricomycetes</taxon>
        <taxon>Polyporales</taxon>
        <taxon>Phanerochaetaceae</taxon>
        <taxon>Phlebiopsis</taxon>
    </lineage>
</organism>
<evidence type="ECO:0000313" key="4">
    <source>
        <dbReference type="EMBL" id="KIP09464.1"/>
    </source>
</evidence>
<evidence type="ECO:0000256" key="2">
    <source>
        <dbReference type="SAM" id="MobiDB-lite"/>
    </source>
</evidence>